<gene>
    <name evidence="2" type="ORF">JEU11_20160</name>
</gene>
<reference evidence="2 3" key="1">
    <citation type="submission" date="2020-12" db="EMBL/GenBank/DDBJ databases">
        <title>Draft genome sequences of nine environmental bacterial isolates colonizing plastic.</title>
        <authorList>
            <person name="Borre I."/>
            <person name="Sonnenschein E.C."/>
        </authorList>
    </citation>
    <scope>NUCLEOTIDE SEQUENCE [LARGE SCALE GENOMIC DNA]</scope>
    <source>
        <strain evidence="2 3">IB30</strain>
    </source>
</reference>
<sequence>MQNKSFNRLKLALSGAALLAASQIATAEVIVLDFEGVGDGANINDFYDGGTDSLGNSGVDYDIAFGTNTLGVIDADAGGTGNFANEPSSDTIMYFLTGTAVLNYLPGFDTGFSFFYTSSTAASVFVYDGLNATGNLLATLNLSAQHTDNCSGDPSGTFCNWTAVGASFAGTAMSVDFGGTVNQTGYDDITFGSGTAGGEKPVDVPAPMGLAFMALGLGLGLRNRKPKT</sequence>
<feature type="signal peptide" evidence="1">
    <location>
        <begin position="1"/>
        <end position="27"/>
    </location>
</feature>
<evidence type="ECO:0000256" key="1">
    <source>
        <dbReference type="SAM" id="SignalP"/>
    </source>
</evidence>
<comment type="caution">
    <text evidence="2">The sequence shown here is derived from an EMBL/GenBank/DDBJ whole genome shotgun (WGS) entry which is preliminary data.</text>
</comment>
<dbReference type="RefSeq" id="WP_198825987.1">
    <property type="nucleotide sequence ID" value="NZ_JAEILT010000047.1"/>
</dbReference>
<dbReference type="EMBL" id="JAEILT010000047">
    <property type="protein sequence ID" value="MBJ2138769.1"/>
    <property type="molecule type" value="Genomic_DNA"/>
</dbReference>
<feature type="chain" id="PRO_5046148336" evidence="1">
    <location>
        <begin position="28"/>
        <end position="228"/>
    </location>
</feature>
<accession>A0ABS0WJW4</accession>
<organism evidence="2 3">
    <name type="scientific">Paraglaciecola chathamensis</name>
    <dbReference type="NCBI Taxonomy" id="368405"/>
    <lineage>
        <taxon>Bacteria</taxon>
        <taxon>Pseudomonadati</taxon>
        <taxon>Pseudomonadota</taxon>
        <taxon>Gammaproteobacteria</taxon>
        <taxon>Alteromonadales</taxon>
        <taxon>Alteromonadaceae</taxon>
        <taxon>Paraglaciecola</taxon>
    </lineage>
</organism>
<evidence type="ECO:0000313" key="3">
    <source>
        <dbReference type="Proteomes" id="UP000649232"/>
    </source>
</evidence>
<evidence type="ECO:0000313" key="2">
    <source>
        <dbReference type="EMBL" id="MBJ2138769.1"/>
    </source>
</evidence>
<proteinExistence type="predicted"/>
<protein>
    <submittedName>
        <fullName evidence="2">PEP-CTERM sorting domain-containing protein</fullName>
    </submittedName>
</protein>
<dbReference type="Proteomes" id="UP000649232">
    <property type="component" value="Unassembled WGS sequence"/>
</dbReference>
<keyword evidence="1" id="KW-0732">Signal</keyword>
<name>A0ABS0WJW4_9ALTE</name>